<dbReference type="PATRIC" id="fig|1360.106.peg.2402"/>
<evidence type="ECO:0000313" key="1">
    <source>
        <dbReference type="EMBL" id="KSU11791.1"/>
    </source>
</evidence>
<gene>
    <name evidence="1" type="ORF">LMG8520_0741</name>
</gene>
<comment type="caution">
    <text evidence="1">The sequence shown here is derived from an EMBL/GenBank/DDBJ whole genome shotgun (WGS) entry which is preliminary data.</text>
</comment>
<name>A0A0V8DEF2_LACLL</name>
<dbReference type="AlphaFoldDB" id="A0A0V8DEF2"/>
<reference evidence="2" key="1">
    <citation type="submission" date="2015-10" db="EMBL/GenBank/DDBJ databases">
        <title>Draft Genome Sequences of 11 Lactococcus lactis subspecies cremoris strains.</title>
        <authorList>
            <person name="Wels M."/>
            <person name="Backus L."/>
            <person name="Boekhorst J."/>
            <person name="Dijkstra A."/>
            <person name="Beerthuizen M."/>
            <person name="Kelly W."/>
            <person name="Siezen R."/>
            <person name="Bachmann H."/>
            <person name="Van Hijum S."/>
        </authorList>
    </citation>
    <scope>NUCLEOTIDE SEQUENCE [LARGE SCALE GENOMIC DNA]</scope>
    <source>
        <strain evidence="2">LMG8520</strain>
    </source>
</reference>
<dbReference type="EMBL" id="LKLP01000046">
    <property type="protein sequence ID" value="KSU11791.1"/>
    <property type="molecule type" value="Genomic_DNA"/>
</dbReference>
<evidence type="ECO:0000313" key="2">
    <source>
        <dbReference type="Proteomes" id="UP000054230"/>
    </source>
</evidence>
<sequence length="155" mass="17707">MIVKKEQIMRIILEQQSQEIKFRFYSATTIGGLSKTELATYESIIPKGSTKATYEHRPDIQFDALALVKSEWQDIAYFSLNGEMICERSAYGEAMISKCDELFTQNAYKQAIEDELKAEKSGREVVVSDLTEKGAGGLMSDYATYWEQYKKENNL</sequence>
<accession>A0A0V8DEF2</accession>
<organism evidence="1 2">
    <name type="scientific">Lactococcus lactis subsp. lactis</name>
    <name type="common">Streptococcus lactis</name>
    <dbReference type="NCBI Taxonomy" id="1360"/>
    <lineage>
        <taxon>Bacteria</taxon>
        <taxon>Bacillati</taxon>
        <taxon>Bacillota</taxon>
        <taxon>Bacilli</taxon>
        <taxon>Lactobacillales</taxon>
        <taxon>Streptococcaceae</taxon>
        <taxon>Lactococcus</taxon>
    </lineage>
</organism>
<dbReference type="Proteomes" id="UP000054230">
    <property type="component" value="Unassembled WGS sequence"/>
</dbReference>
<dbReference type="RefSeq" id="WP_058209379.1">
    <property type="nucleotide sequence ID" value="NZ_LKLP01000046.1"/>
</dbReference>
<proteinExistence type="predicted"/>
<protein>
    <submittedName>
        <fullName evidence="1">Uncharacterized protein</fullName>
    </submittedName>
</protein>